<keyword evidence="3" id="KW-1185">Reference proteome</keyword>
<keyword evidence="1" id="KW-0472">Membrane</keyword>
<dbReference type="AlphaFoldDB" id="A0AAW0FQM3"/>
<evidence type="ECO:0000313" key="3">
    <source>
        <dbReference type="Proteomes" id="UP001385951"/>
    </source>
</evidence>
<comment type="caution">
    <text evidence="2">The sequence shown here is derived from an EMBL/GenBank/DDBJ whole genome shotgun (WGS) entry which is preliminary data.</text>
</comment>
<accession>A0AAW0FQM3</accession>
<gene>
    <name evidence="2" type="ORF">QCA50_013733</name>
</gene>
<protein>
    <submittedName>
        <fullName evidence="2">Uncharacterized protein</fullName>
    </submittedName>
</protein>
<feature type="transmembrane region" description="Helical" evidence="1">
    <location>
        <begin position="12"/>
        <end position="32"/>
    </location>
</feature>
<proteinExistence type="predicted"/>
<name>A0AAW0FQM3_9APHY</name>
<dbReference type="EMBL" id="JASBNA010000032">
    <property type="protein sequence ID" value="KAK7683061.1"/>
    <property type="molecule type" value="Genomic_DNA"/>
</dbReference>
<evidence type="ECO:0000256" key="1">
    <source>
        <dbReference type="SAM" id="Phobius"/>
    </source>
</evidence>
<reference evidence="2 3" key="1">
    <citation type="submission" date="2022-09" db="EMBL/GenBank/DDBJ databases">
        <authorList>
            <person name="Palmer J.M."/>
        </authorList>
    </citation>
    <scope>NUCLEOTIDE SEQUENCE [LARGE SCALE GENOMIC DNA]</scope>
    <source>
        <strain evidence="2 3">DSM 7382</strain>
    </source>
</reference>
<evidence type="ECO:0000313" key="2">
    <source>
        <dbReference type="EMBL" id="KAK7683061.1"/>
    </source>
</evidence>
<feature type="transmembrane region" description="Helical" evidence="1">
    <location>
        <begin position="38"/>
        <end position="55"/>
    </location>
</feature>
<keyword evidence="1" id="KW-1133">Transmembrane helix</keyword>
<keyword evidence="1" id="KW-0812">Transmembrane</keyword>
<feature type="transmembrane region" description="Helical" evidence="1">
    <location>
        <begin position="67"/>
        <end position="87"/>
    </location>
</feature>
<dbReference type="Proteomes" id="UP001385951">
    <property type="component" value="Unassembled WGS sequence"/>
</dbReference>
<sequence>MEASSFLLASHEFSRYGIVVSLIHVPIAFEFFSPNLSSKIYCVYAIALVFALQVARTRALYERSARVLIFLLSLGVIALGVCLWAVITTIDFHESPLYAVSAGKLICALPMSVRE</sequence>
<organism evidence="2 3">
    <name type="scientific">Cerrena zonata</name>
    <dbReference type="NCBI Taxonomy" id="2478898"/>
    <lineage>
        <taxon>Eukaryota</taxon>
        <taxon>Fungi</taxon>
        <taxon>Dikarya</taxon>
        <taxon>Basidiomycota</taxon>
        <taxon>Agaricomycotina</taxon>
        <taxon>Agaricomycetes</taxon>
        <taxon>Polyporales</taxon>
        <taxon>Cerrenaceae</taxon>
        <taxon>Cerrena</taxon>
    </lineage>
</organism>